<keyword evidence="2" id="KW-1185">Reference proteome</keyword>
<proteinExistence type="predicted"/>
<dbReference type="Proteomes" id="UP000308600">
    <property type="component" value="Unassembled WGS sequence"/>
</dbReference>
<reference evidence="1 2" key="1">
    <citation type="journal article" date="2019" name="Nat. Ecol. Evol.">
        <title>Megaphylogeny resolves global patterns of mushroom evolution.</title>
        <authorList>
            <person name="Varga T."/>
            <person name="Krizsan K."/>
            <person name="Foldi C."/>
            <person name="Dima B."/>
            <person name="Sanchez-Garcia M."/>
            <person name="Sanchez-Ramirez S."/>
            <person name="Szollosi G.J."/>
            <person name="Szarkandi J.G."/>
            <person name="Papp V."/>
            <person name="Albert L."/>
            <person name="Andreopoulos W."/>
            <person name="Angelini C."/>
            <person name="Antonin V."/>
            <person name="Barry K.W."/>
            <person name="Bougher N.L."/>
            <person name="Buchanan P."/>
            <person name="Buyck B."/>
            <person name="Bense V."/>
            <person name="Catcheside P."/>
            <person name="Chovatia M."/>
            <person name="Cooper J."/>
            <person name="Damon W."/>
            <person name="Desjardin D."/>
            <person name="Finy P."/>
            <person name="Geml J."/>
            <person name="Haridas S."/>
            <person name="Hughes K."/>
            <person name="Justo A."/>
            <person name="Karasinski D."/>
            <person name="Kautmanova I."/>
            <person name="Kiss B."/>
            <person name="Kocsube S."/>
            <person name="Kotiranta H."/>
            <person name="LaButti K.M."/>
            <person name="Lechner B.E."/>
            <person name="Liimatainen K."/>
            <person name="Lipzen A."/>
            <person name="Lukacs Z."/>
            <person name="Mihaltcheva S."/>
            <person name="Morgado L.N."/>
            <person name="Niskanen T."/>
            <person name="Noordeloos M.E."/>
            <person name="Ohm R.A."/>
            <person name="Ortiz-Santana B."/>
            <person name="Ovrebo C."/>
            <person name="Racz N."/>
            <person name="Riley R."/>
            <person name="Savchenko A."/>
            <person name="Shiryaev A."/>
            <person name="Soop K."/>
            <person name="Spirin V."/>
            <person name="Szebenyi C."/>
            <person name="Tomsovsky M."/>
            <person name="Tulloss R.E."/>
            <person name="Uehling J."/>
            <person name="Grigoriev I.V."/>
            <person name="Vagvolgyi C."/>
            <person name="Papp T."/>
            <person name="Martin F.M."/>
            <person name="Miettinen O."/>
            <person name="Hibbett D.S."/>
            <person name="Nagy L.G."/>
        </authorList>
    </citation>
    <scope>NUCLEOTIDE SEQUENCE [LARGE SCALE GENOMIC DNA]</scope>
    <source>
        <strain evidence="1 2">NL-1719</strain>
    </source>
</reference>
<evidence type="ECO:0000313" key="2">
    <source>
        <dbReference type="Proteomes" id="UP000308600"/>
    </source>
</evidence>
<sequence>MEIPTPTHKSTGPIRSSWSHNGWEEIHAPSEAGVYSSEEKGGEDEVDDAVTKTFDRPGTESEWHGPLGEHLPCVSSPSLPGAYPDPYEEGPTITDTMNKTKKILEGNLPAPEQIHDTIHTVRDLAWAYVLGPTISEFPGPHLDEDEVKEVGEGKGIHQIVTHDFADAEEKEGIQQREINGSQASGEDASASDGSFFHVSEETGSTGSTRESIGDISPRGSWSSAEPLQNNDLGMFANLEDLSHSPAERAATTDILPIEEPVDCAQLNLGAQRSAGFSDNLGGDSAHLAEYDAPNDGSRSMGGQKAIKSTRFEPNLQELATPTKESVQTGSSQGSFLGRFQSPGSGTSTPKAIDRGYFVGADDFTAGPTAHEETLSSKAAEQPGPVIGGRDPVQPSEQMAPPQVKGKSRATDPLESDRQDAPPSESRQSTDGERMPREASSAQEANPSTPTDTLSECSSYDSSEKEHGKNPPGPPITGKRRSILRWLTRKRGRD</sequence>
<name>A0ACD3ALM5_9AGAR</name>
<accession>A0ACD3ALM5</accession>
<dbReference type="EMBL" id="ML208406">
    <property type="protein sequence ID" value="TFK66395.1"/>
    <property type="molecule type" value="Genomic_DNA"/>
</dbReference>
<gene>
    <name evidence="1" type="ORF">BDN72DRAFT_961776</name>
</gene>
<organism evidence="1 2">
    <name type="scientific">Pluteus cervinus</name>
    <dbReference type="NCBI Taxonomy" id="181527"/>
    <lineage>
        <taxon>Eukaryota</taxon>
        <taxon>Fungi</taxon>
        <taxon>Dikarya</taxon>
        <taxon>Basidiomycota</taxon>
        <taxon>Agaricomycotina</taxon>
        <taxon>Agaricomycetes</taxon>
        <taxon>Agaricomycetidae</taxon>
        <taxon>Agaricales</taxon>
        <taxon>Pluteineae</taxon>
        <taxon>Pluteaceae</taxon>
        <taxon>Pluteus</taxon>
    </lineage>
</organism>
<protein>
    <submittedName>
        <fullName evidence="1">Uncharacterized protein</fullName>
    </submittedName>
</protein>
<evidence type="ECO:0000313" key="1">
    <source>
        <dbReference type="EMBL" id="TFK66395.1"/>
    </source>
</evidence>